<dbReference type="InterPro" id="IPR016181">
    <property type="entry name" value="Acyl_CoA_acyltransferase"/>
</dbReference>
<gene>
    <name evidence="2" type="ORF">MM59RIKEN_02390</name>
</gene>
<evidence type="ECO:0000259" key="1">
    <source>
        <dbReference type="PROSITE" id="PS51186"/>
    </source>
</evidence>
<name>A0A810Q4D0_9FIRM</name>
<evidence type="ECO:0000313" key="2">
    <source>
        <dbReference type="EMBL" id="BCK82920.1"/>
    </source>
</evidence>
<dbReference type="RefSeq" id="WP_187031262.1">
    <property type="nucleotide sequence ID" value="NZ_AP023420.1"/>
</dbReference>
<dbReference type="EMBL" id="AP023420">
    <property type="protein sequence ID" value="BCK82920.1"/>
    <property type="molecule type" value="Genomic_DNA"/>
</dbReference>
<organism evidence="2 3">
    <name type="scientific">Pusillibacter faecalis</name>
    <dbReference type="NCBI Taxonomy" id="2714358"/>
    <lineage>
        <taxon>Bacteria</taxon>
        <taxon>Bacillati</taxon>
        <taxon>Bacillota</taxon>
        <taxon>Clostridia</taxon>
        <taxon>Eubacteriales</taxon>
        <taxon>Oscillospiraceae</taxon>
        <taxon>Pusillibacter</taxon>
    </lineage>
</organism>
<dbReference type="KEGG" id="pfaa:MM59RIKEN_02390"/>
<dbReference type="AlphaFoldDB" id="A0A810Q4D0"/>
<dbReference type="InterPro" id="IPR000182">
    <property type="entry name" value="GNAT_dom"/>
</dbReference>
<sequence>MIHSLDAWAAMLSESYGEDASIRMQFQGVADAASVLHLQCAGMLRAFDRIGGVITQGDCEGVALGYFSEDEESLNQALLEEQSALLRSVPPDTLAAIQKNAVEIAKIAQPDWYRSALGGRGVYVLQAIAVRRDCRGSGVFRALLTPILDAARQRETPVVLQTFKLDNLRKYEHMGFQLSKEVASDTIPLICYHMIHP</sequence>
<dbReference type="SUPFAM" id="SSF55729">
    <property type="entry name" value="Acyl-CoA N-acyltransferases (Nat)"/>
    <property type="match status" value="1"/>
</dbReference>
<keyword evidence="3" id="KW-1185">Reference proteome</keyword>
<dbReference type="Gene3D" id="3.40.630.30">
    <property type="match status" value="1"/>
</dbReference>
<evidence type="ECO:0000313" key="3">
    <source>
        <dbReference type="Proteomes" id="UP000679848"/>
    </source>
</evidence>
<dbReference type="GO" id="GO:0016747">
    <property type="term" value="F:acyltransferase activity, transferring groups other than amino-acyl groups"/>
    <property type="evidence" value="ECO:0007669"/>
    <property type="project" value="InterPro"/>
</dbReference>
<accession>A0A810Q4D0</accession>
<dbReference type="Pfam" id="PF00583">
    <property type="entry name" value="Acetyltransf_1"/>
    <property type="match status" value="1"/>
</dbReference>
<dbReference type="Proteomes" id="UP000679848">
    <property type="component" value="Chromosome"/>
</dbReference>
<dbReference type="PROSITE" id="PS51186">
    <property type="entry name" value="GNAT"/>
    <property type="match status" value="1"/>
</dbReference>
<proteinExistence type="predicted"/>
<reference evidence="2" key="1">
    <citation type="submission" date="2020-09" db="EMBL/GenBank/DDBJ databases">
        <title>New species isolated from human feces.</title>
        <authorList>
            <person name="Kitahara M."/>
            <person name="Shigeno Y."/>
            <person name="Shime M."/>
            <person name="Matsumoto Y."/>
            <person name="Nakamura S."/>
            <person name="Motooka D."/>
            <person name="Fukuoka S."/>
            <person name="Nishikawa H."/>
            <person name="Benno Y."/>
        </authorList>
    </citation>
    <scope>NUCLEOTIDE SEQUENCE</scope>
    <source>
        <strain evidence="2">MM59</strain>
    </source>
</reference>
<feature type="domain" description="N-acetyltransferase" evidence="1">
    <location>
        <begin position="65"/>
        <end position="197"/>
    </location>
</feature>
<dbReference type="InterPro" id="IPR052523">
    <property type="entry name" value="Trichothecene_AcTrans"/>
</dbReference>
<protein>
    <recommendedName>
        <fullName evidence="1">N-acetyltransferase domain-containing protein</fullName>
    </recommendedName>
</protein>
<dbReference type="PANTHER" id="PTHR42791:SF1">
    <property type="entry name" value="N-ACETYLTRANSFERASE DOMAIN-CONTAINING PROTEIN"/>
    <property type="match status" value="1"/>
</dbReference>
<dbReference type="PANTHER" id="PTHR42791">
    <property type="entry name" value="GNAT FAMILY ACETYLTRANSFERASE"/>
    <property type="match status" value="1"/>
</dbReference>